<dbReference type="KEGG" id="samb:SAM23877_5657"/>
<dbReference type="AlphaFoldDB" id="A0A0K2B0T5"/>
<name>A0A0K2B0T5_STRA7</name>
<proteinExistence type="predicted"/>
<evidence type="ECO:0008006" key="3">
    <source>
        <dbReference type="Google" id="ProtNLM"/>
    </source>
</evidence>
<evidence type="ECO:0000313" key="1">
    <source>
        <dbReference type="EMBL" id="AKZ58702.1"/>
    </source>
</evidence>
<accession>A0A0K2B0T5</accession>
<dbReference type="PANTHER" id="PTHR40045">
    <property type="entry name" value="YCGG FAMILY PROTEIN"/>
    <property type="match status" value="1"/>
</dbReference>
<dbReference type="RefSeq" id="WP_079030457.1">
    <property type="nucleotide sequence ID" value="NZ_CP012382.1"/>
</dbReference>
<dbReference type="Pfam" id="PF08892">
    <property type="entry name" value="YqcI_YcgG"/>
    <property type="match status" value="1"/>
</dbReference>
<dbReference type="Proteomes" id="UP000061018">
    <property type="component" value="Chromosome"/>
</dbReference>
<sequence length="219" mass="24672">MAHHELREEFITWLGGDSFTCLGARSALRQDTLVVRFYDELGGAEATALLHRDLVAFAEEQLTGENEFASFVAIFLGPRMHGEEEFEKLLWEQLGHLHRLDAKTHEWSSGYSSDTESPEFAFSVAGHPFFVAGLGPEASRISRRFSHPALVFNSHEQFARLKAQGTYYGLQRRIREREVRLQGSVNPMLSDHGQSSEARQYAGRAVPADWRCPFSAEGS</sequence>
<organism evidence="1 2">
    <name type="scientific">Streptomyces ambofaciens (strain ATCC 23877 / 3486 / DSM 40053 / JCM 4204 / NBRC 12836 / NRRL B-2516)</name>
    <dbReference type="NCBI Taxonomy" id="278992"/>
    <lineage>
        <taxon>Bacteria</taxon>
        <taxon>Bacillati</taxon>
        <taxon>Actinomycetota</taxon>
        <taxon>Actinomycetes</taxon>
        <taxon>Kitasatosporales</taxon>
        <taxon>Streptomycetaceae</taxon>
        <taxon>Streptomyces</taxon>
    </lineage>
</organism>
<protein>
    <recommendedName>
        <fullName evidence="3">YqcI/YcgG family protein</fullName>
    </recommendedName>
</protein>
<dbReference type="EMBL" id="CP012382">
    <property type="protein sequence ID" value="AKZ58702.1"/>
    <property type="molecule type" value="Genomic_DNA"/>
</dbReference>
<reference evidence="2" key="1">
    <citation type="journal article" date="2015" name="J. Biotechnol.">
        <title>Complete genome sequence of Streptomyces ambofaciens ATCC 23877, the spiramycin producer.</title>
        <authorList>
            <person name="Thibessard A."/>
            <person name="Haas D."/>
            <person name="Gerbaud C."/>
            <person name="Aigle B."/>
            <person name="Lautru S."/>
            <person name="Pernodet J.L."/>
            <person name="Leblond P."/>
        </authorList>
    </citation>
    <scope>NUCLEOTIDE SEQUENCE [LARGE SCALE GENOMIC DNA]</scope>
    <source>
        <strain evidence="2">ATCC 23877 / 3486 / DSM 40053 / JCM 4204 / NBRC 12836 / NRRL B-2516</strain>
    </source>
</reference>
<dbReference type="InterPro" id="IPR014988">
    <property type="entry name" value="Uncharacterised_YqcI/YcgG"/>
</dbReference>
<dbReference type="NCBIfam" id="NF041366">
    <property type="entry name" value="GntA_guanitoxin"/>
    <property type="match status" value="1"/>
</dbReference>
<dbReference type="PANTHER" id="PTHR40045:SF1">
    <property type="entry name" value="YQCI_YCGG FAMILY PROTEIN"/>
    <property type="match status" value="1"/>
</dbReference>
<evidence type="ECO:0000313" key="2">
    <source>
        <dbReference type="Proteomes" id="UP000061018"/>
    </source>
</evidence>
<gene>
    <name evidence="1" type="ORF">SAM23877_5657</name>
</gene>